<dbReference type="PROSITE" id="PS00108">
    <property type="entry name" value="PROTEIN_KINASE_ST"/>
    <property type="match status" value="1"/>
</dbReference>
<dbReference type="GO" id="GO:0004674">
    <property type="term" value="F:protein serine/threonine kinase activity"/>
    <property type="evidence" value="ECO:0007669"/>
    <property type="project" value="TreeGrafter"/>
</dbReference>
<keyword evidence="4" id="KW-0067">ATP-binding</keyword>
<dbReference type="CDD" id="cd14066">
    <property type="entry name" value="STKc_IRAK"/>
    <property type="match status" value="1"/>
</dbReference>
<reference evidence="8 9" key="1">
    <citation type="journal article" date="2022" name="Cell">
        <title>Repeat-based holocentromeres influence genome architecture and karyotype evolution.</title>
        <authorList>
            <person name="Hofstatter P.G."/>
            <person name="Thangavel G."/>
            <person name="Lux T."/>
            <person name="Neumann P."/>
            <person name="Vondrak T."/>
            <person name="Novak P."/>
            <person name="Zhang M."/>
            <person name="Costa L."/>
            <person name="Castellani M."/>
            <person name="Scott A."/>
            <person name="Toegelov H."/>
            <person name="Fuchs J."/>
            <person name="Mata-Sucre Y."/>
            <person name="Dias Y."/>
            <person name="Vanzela A.L.L."/>
            <person name="Huettel B."/>
            <person name="Almeida C.C.S."/>
            <person name="Simkova H."/>
            <person name="Souza G."/>
            <person name="Pedrosa-Harand A."/>
            <person name="Macas J."/>
            <person name="Mayer K.F.X."/>
            <person name="Houben A."/>
            <person name="Marques A."/>
        </authorList>
    </citation>
    <scope>NUCLEOTIDE SEQUENCE [LARGE SCALE GENOMIC DNA]</scope>
    <source>
        <strain evidence="8">RhyTen1mFocal</strain>
    </source>
</reference>
<dbReference type="InterPro" id="IPR011009">
    <property type="entry name" value="Kinase-like_dom_sf"/>
</dbReference>
<sequence length="671" mass="74895">MSSSKTKAAEADAKISLPGCPDSCGGVPIPYPFGIGPGCYMEGFDLSCNTTNNGIHAPYQDKMKILNISLSLGQARVAMPVSSQCYDNTTKKDQYNIWSFTLSSPPFMFNHEKNKFVVIGCDTLAYVNFSTISQNSSYMGGCVSKCSNLESLTNGSCSGIGCCQTAIPKGVNYISVDFDDGYDNSEVFLFNRCSYALLMEDDDFMFNTRYITTEELNGQSMPTVIDWAIGNTTCDNAQANKSSFACRSKNSVCFDSSSGHGYLCNCSSGYQGNPYLEGGCQGTFAGIVVLSFLVIGTYVMLERKKLSKVKERYFQQHGGWILLEKIKTNQGFGFTIFTRQQIEQATKNFDSANIIGYGGQGTVYKGCLRDQIVAIKKCKMVNESKKKEFGKEMLILSQINHKNIVKLQGCCLEVEVPILVYEFVPNGTLFHYIHNKKQGSSISLSTRLRIAQESAEALAYLHFSASPPIFHGDVKSANILLDQNYTTKVSDFGASILAPTDEAQFVTLVQGTRGYLDPEYLQSCQLTNKSDVYSFGVVLLELLTRKPVIDYDAPEEERSLSSRFLFAMKQKKLEELLDDEIKHEDDMEVIMKVSELAKECLNMKGEERPTMKEVAEELDQIRKIRQHPWGQEYYSKEREFFLGEASHDIVIEHTSYFSINKEAEESIAVGR</sequence>
<dbReference type="SMART" id="SM00220">
    <property type="entry name" value="S_TKc"/>
    <property type="match status" value="1"/>
</dbReference>
<dbReference type="InterPro" id="IPR000719">
    <property type="entry name" value="Prot_kinase_dom"/>
</dbReference>
<comment type="caution">
    <text evidence="8">The sequence shown here is derived from an EMBL/GenBank/DDBJ whole genome shotgun (WGS) entry which is preliminary data.</text>
</comment>
<dbReference type="GO" id="GO:0007166">
    <property type="term" value="P:cell surface receptor signaling pathway"/>
    <property type="evidence" value="ECO:0007669"/>
    <property type="project" value="InterPro"/>
</dbReference>
<keyword evidence="9" id="KW-1185">Reference proteome</keyword>
<evidence type="ECO:0000259" key="7">
    <source>
        <dbReference type="PROSITE" id="PS50011"/>
    </source>
</evidence>
<dbReference type="GO" id="GO:0030247">
    <property type="term" value="F:polysaccharide binding"/>
    <property type="evidence" value="ECO:0007669"/>
    <property type="project" value="InterPro"/>
</dbReference>
<evidence type="ECO:0000256" key="5">
    <source>
        <dbReference type="ARBA" id="ARBA00023157"/>
    </source>
</evidence>
<dbReference type="Pfam" id="PF00069">
    <property type="entry name" value="Pkinase"/>
    <property type="match status" value="1"/>
</dbReference>
<dbReference type="PANTHER" id="PTHR27005:SF479">
    <property type="entry name" value="OS06G0706600 PROTEIN"/>
    <property type="match status" value="1"/>
</dbReference>
<keyword evidence="3" id="KW-0547">Nucleotide-binding</keyword>
<keyword evidence="6" id="KW-0325">Glycoprotein</keyword>
<evidence type="ECO:0000256" key="1">
    <source>
        <dbReference type="ARBA" id="ARBA00004479"/>
    </source>
</evidence>
<gene>
    <name evidence="8" type="ORF">LUZ61_009166</name>
</gene>
<comment type="subcellular location">
    <subcellularLocation>
        <location evidence="1">Membrane</location>
        <topology evidence="1">Single-pass type I membrane protein</topology>
    </subcellularLocation>
</comment>
<dbReference type="Gene3D" id="1.10.510.10">
    <property type="entry name" value="Transferase(Phosphotransferase) domain 1"/>
    <property type="match status" value="1"/>
</dbReference>
<evidence type="ECO:0000256" key="3">
    <source>
        <dbReference type="ARBA" id="ARBA00022741"/>
    </source>
</evidence>
<feature type="domain" description="Protein kinase" evidence="7">
    <location>
        <begin position="349"/>
        <end position="630"/>
    </location>
</feature>
<organism evidence="8 9">
    <name type="scientific">Rhynchospora tenuis</name>
    <dbReference type="NCBI Taxonomy" id="198213"/>
    <lineage>
        <taxon>Eukaryota</taxon>
        <taxon>Viridiplantae</taxon>
        <taxon>Streptophyta</taxon>
        <taxon>Embryophyta</taxon>
        <taxon>Tracheophyta</taxon>
        <taxon>Spermatophyta</taxon>
        <taxon>Magnoliopsida</taxon>
        <taxon>Liliopsida</taxon>
        <taxon>Poales</taxon>
        <taxon>Cyperaceae</taxon>
        <taxon>Cyperoideae</taxon>
        <taxon>Rhynchosporeae</taxon>
        <taxon>Rhynchospora</taxon>
    </lineage>
</organism>
<evidence type="ECO:0000256" key="4">
    <source>
        <dbReference type="ARBA" id="ARBA00022840"/>
    </source>
</evidence>
<dbReference type="Proteomes" id="UP001210211">
    <property type="component" value="Unassembled WGS sequence"/>
</dbReference>
<dbReference type="GO" id="GO:0005524">
    <property type="term" value="F:ATP binding"/>
    <property type="evidence" value="ECO:0007669"/>
    <property type="project" value="UniProtKB-KW"/>
</dbReference>
<dbReference type="FunFam" id="3.30.200.20:FF:000337">
    <property type="entry name" value="Wall-associated receptor kinase 3"/>
    <property type="match status" value="1"/>
</dbReference>
<evidence type="ECO:0000313" key="8">
    <source>
        <dbReference type="EMBL" id="KAJ3705461.1"/>
    </source>
</evidence>
<protein>
    <recommendedName>
        <fullName evidence="7">Protein kinase domain-containing protein</fullName>
    </recommendedName>
</protein>
<dbReference type="SUPFAM" id="SSF56112">
    <property type="entry name" value="Protein kinase-like (PK-like)"/>
    <property type="match status" value="1"/>
</dbReference>
<keyword evidence="5" id="KW-1015">Disulfide bond</keyword>
<proteinExistence type="predicted"/>
<dbReference type="InterPro" id="IPR045274">
    <property type="entry name" value="WAK-like"/>
</dbReference>
<evidence type="ECO:0000313" key="9">
    <source>
        <dbReference type="Proteomes" id="UP001210211"/>
    </source>
</evidence>
<dbReference type="InterPro" id="IPR008271">
    <property type="entry name" value="Ser/Thr_kinase_AS"/>
</dbReference>
<evidence type="ECO:0000256" key="6">
    <source>
        <dbReference type="ARBA" id="ARBA00023180"/>
    </source>
</evidence>
<dbReference type="InterPro" id="IPR025287">
    <property type="entry name" value="WAK_GUB"/>
</dbReference>
<accession>A0AAD6EY17</accession>
<keyword evidence="2" id="KW-0732">Signal</keyword>
<dbReference type="AlphaFoldDB" id="A0AAD6EY17"/>
<dbReference type="Pfam" id="PF13947">
    <property type="entry name" value="GUB_WAK_bind"/>
    <property type="match status" value="1"/>
</dbReference>
<dbReference type="PANTHER" id="PTHR27005">
    <property type="entry name" value="WALL-ASSOCIATED RECEPTOR KINASE-LIKE 21"/>
    <property type="match status" value="1"/>
</dbReference>
<dbReference type="PROSITE" id="PS50011">
    <property type="entry name" value="PROTEIN_KINASE_DOM"/>
    <property type="match status" value="1"/>
</dbReference>
<evidence type="ECO:0000256" key="2">
    <source>
        <dbReference type="ARBA" id="ARBA00022729"/>
    </source>
</evidence>
<name>A0AAD6EY17_9POAL</name>
<dbReference type="Gene3D" id="3.30.200.20">
    <property type="entry name" value="Phosphorylase Kinase, domain 1"/>
    <property type="match status" value="1"/>
</dbReference>
<dbReference type="GO" id="GO:0005886">
    <property type="term" value="C:plasma membrane"/>
    <property type="evidence" value="ECO:0007669"/>
    <property type="project" value="TreeGrafter"/>
</dbReference>
<dbReference type="EMBL" id="JAMRDG010000001">
    <property type="protein sequence ID" value="KAJ3705461.1"/>
    <property type="molecule type" value="Genomic_DNA"/>
</dbReference>
<dbReference type="FunFam" id="1.10.510.10:FF:000084">
    <property type="entry name" value="Wall-associated receptor kinase 2"/>
    <property type="match status" value="1"/>
</dbReference>